<dbReference type="GO" id="GO:0004252">
    <property type="term" value="F:serine-type endopeptidase activity"/>
    <property type="evidence" value="ECO:0007669"/>
    <property type="project" value="InterPro"/>
</dbReference>
<dbReference type="OrthoDB" id="7863416at2759"/>
<evidence type="ECO:0000256" key="17">
    <source>
        <dbReference type="PROSITE-ProRule" id="PRU00124"/>
    </source>
</evidence>
<dbReference type="Ensembl" id="ENSGALT00010032355.1">
    <property type="protein sequence ID" value="ENSGALP00010019131.1"/>
    <property type="gene ID" value="ENSGALG00010013434.1"/>
</dbReference>
<feature type="disulfide bond" evidence="17">
    <location>
        <begin position="451"/>
        <end position="466"/>
    </location>
</feature>
<dbReference type="SUPFAM" id="SSF63501">
    <property type="entry name" value="Frizzled cysteine-rich domain"/>
    <property type="match status" value="2"/>
</dbReference>
<evidence type="ECO:0000256" key="8">
    <source>
        <dbReference type="ARBA" id="ARBA00022801"/>
    </source>
</evidence>
<dbReference type="CDD" id="cd00112">
    <property type="entry name" value="LDLa"/>
    <property type="match status" value="6"/>
</dbReference>
<comment type="subcellular location">
    <subcellularLocation>
        <location evidence="1">Cell membrane</location>
        <topology evidence="1">Single-pass type II membrane protein</topology>
    </subcellularLocation>
    <subcellularLocation>
        <location evidence="2">Secreted</location>
    </subcellularLocation>
</comment>
<keyword evidence="6 18" id="KW-0812">Transmembrane</keyword>
<reference evidence="21" key="3">
    <citation type="submission" date="2025-09" db="UniProtKB">
        <authorList>
            <consortium name="Ensembl"/>
        </authorList>
    </citation>
    <scope>IDENTIFICATION</scope>
    <source>
        <strain evidence="21">broiler</strain>
    </source>
</reference>
<dbReference type="GeneID" id="100857733"/>
<keyword evidence="9" id="KW-0720">Serine protease</keyword>
<keyword evidence="7" id="KW-0677">Repeat</keyword>
<feature type="disulfide bond" evidence="17">
    <location>
        <begin position="690"/>
        <end position="705"/>
    </location>
</feature>
<dbReference type="Gene3D" id="4.10.400.10">
    <property type="entry name" value="Low-density Lipoprotein Receptor"/>
    <property type="match status" value="6"/>
</dbReference>
<dbReference type="PROSITE" id="PS50240">
    <property type="entry name" value="TRYPSIN_DOM"/>
    <property type="match status" value="1"/>
</dbReference>
<dbReference type="GO" id="GO:0016486">
    <property type="term" value="P:peptide hormone processing"/>
    <property type="evidence" value="ECO:0007669"/>
    <property type="project" value="InterPro"/>
</dbReference>
<evidence type="ECO:0000259" key="20">
    <source>
        <dbReference type="PROSITE" id="PS50240"/>
    </source>
</evidence>
<dbReference type="PROSITE" id="PS50038">
    <property type="entry name" value="FZ"/>
    <property type="match status" value="2"/>
</dbReference>
<evidence type="ECO:0000256" key="16">
    <source>
        <dbReference type="PROSITE-ProRule" id="PRU00090"/>
    </source>
</evidence>
<dbReference type="PROSITE" id="PS00135">
    <property type="entry name" value="TRYPSIN_SER"/>
    <property type="match status" value="1"/>
</dbReference>
<dbReference type="GO" id="GO:0005886">
    <property type="term" value="C:plasma membrane"/>
    <property type="evidence" value="ECO:0007669"/>
    <property type="project" value="UniProtKB-SubCell"/>
</dbReference>
<feature type="active site" description="Charge relay system" evidence="15">
    <location>
        <position position="947"/>
    </location>
</feature>
<dbReference type="SMR" id="A0A8V0YMH7"/>
<reference evidence="21" key="2">
    <citation type="submission" date="2025-08" db="UniProtKB">
        <authorList>
            <consortium name="Ensembl"/>
        </authorList>
    </citation>
    <scope>IDENTIFICATION</scope>
    <source>
        <strain evidence="21">broiler</strain>
    </source>
</reference>
<evidence type="ECO:0000259" key="19">
    <source>
        <dbReference type="PROSITE" id="PS50038"/>
    </source>
</evidence>
<dbReference type="InterPro" id="IPR043504">
    <property type="entry name" value="Peptidase_S1_PA_chymotrypsin"/>
</dbReference>
<keyword evidence="4" id="KW-0964">Secreted</keyword>
<dbReference type="InterPro" id="IPR033116">
    <property type="entry name" value="TRYPSIN_SER"/>
</dbReference>
<dbReference type="SMART" id="SM00020">
    <property type="entry name" value="Tryp_SPc"/>
    <property type="match status" value="1"/>
</dbReference>
<feature type="disulfide bond" evidence="17">
    <location>
        <begin position="488"/>
        <end position="503"/>
    </location>
</feature>
<feature type="disulfide bond" evidence="17">
    <location>
        <begin position="395"/>
        <end position="407"/>
    </location>
</feature>
<feature type="disulfide bond" evidence="17">
    <location>
        <begin position="652"/>
        <end position="667"/>
    </location>
</feature>
<evidence type="ECO:0000256" key="1">
    <source>
        <dbReference type="ARBA" id="ARBA00004401"/>
    </source>
</evidence>
<evidence type="ECO:0000256" key="9">
    <source>
        <dbReference type="ARBA" id="ARBA00022825"/>
    </source>
</evidence>
<feature type="disulfide bond" evidence="17">
    <location>
        <begin position="633"/>
        <end position="645"/>
    </location>
</feature>
<name>A0A8V0YMH7_CHICK</name>
<evidence type="ECO:0000256" key="10">
    <source>
        <dbReference type="ARBA" id="ARBA00022968"/>
    </source>
</evidence>
<keyword evidence="13 17" id="KW-1015">Disulfide bond</keyword>
<evidence type="ECO:0000256" key="5">
    <source>
        <dbReference type="ARBA" id="ARBA00022670"/>
    </source>
</evidence>
<dbReference type="InterPro" id="IPR041763">
    <property type="entry name" value="Corin_CRD_2"/>
</dbReference>
<dbReference type="PROSITE" id="PS50068">
    <property type="entry name" value="LDLRA_2"/>
    <property type="match status" value="7"/>
</dbReference>
<dbReference type="FunFam" id="4.10.400.10:FF:000083">
    <property type="entry name" value="Atrial natriuretic peptide-converting enzyme"/>
    <property type="match status" value="1"/>
</dbReference>
<dbReference type="CDD" id="cd07888">
    <property type="entry name" value="CRD_corin_2"/>
    <property type="match status" value="1"/>
</dbReference>
<organism evidence="21 22">
    <name type="scientific">Gallus gallus</name>
    <name type="common">Chicken</name>
    <dbReference type="NCBI Taxonomy" id="9031"/>
    <lineage>
        <taxon>Eukaryota</taxon>
        <taxon>Metazoa</taxon>
        <taxon>Chordata</taxon>
        <taxon>Craniata</taxon>
        <taxon>Vertebrata</taxon>
        <taxon>Euteleostomi</taxon>
        <taxon>Archelosauria</taxon>
        <taxon>Archosauria</taxon>
        <taxon>Dinosauria</taxon>
        <taxon>Saurischia</taxon>
        <taxon>Theropoda</taxon>
        <taxon>Coelurosauria</taxon>
        <taxon>Aves</taxon>
        <taxon>Neognathae</taxon>
        <taxon>Galloanserae</taxon>
        <taxon>Galliformes</taxon>
        <taxon>Phasianidae</taxon>
        <taxon>Phasianinae</taxon>
        <taxon>Gallus</taxon>
    </lineage>
</organism>
<evidence type="ECO:0000256" key="4">
    <source>
        <dbReference type="ARBA" id="ARBA00022525"/>
    </source>
</evidence>
<keyword evidence="10" id="KW-0735">Signal-anchor</keyword>
<feature type="disulfide bond" evidence="17">
    <location>
        <begin position="378"/>
        <end position="393"/>
    </location>
</feature>
<comment type="similarity">
    <text evidence="3">Belongs to the LDLR family.</text>
</comment>
<feature type="disulfide bond" evidence="16">
    <location>
        <begin position="305"/>
        <end position="329"/>
    </location>
</feature>
<dbReference type="FunFam" id="4.10.400.10:FF:000024">
    <property type="entry name" value="Low-density lipoprotein RecePtor related"/>
    <property type="match status" value="1"/>
</dbReference>
<gene>
    <name evidence="21" type="primary">CORIN</name>
</gene>
<dbReference type="PIRSF" id="PIRSF036376">
    <property type="entry name" value="Corin"/>
    <property type="match status" value="1"/>
</dbReference>
<evidence type="ECO:0000256" key="18">
    <source>
        <dbReference type="SAM" id="Phobius"/>
    </source>
</evidence>
<feature type="domain" description="Peptidase S1" evidence="20">
    <location>
        <begin position="857"/>
        <end position="1090"/>
    </location>
</feature>
<evidence type="ECO:0000313" key="22">
    <source>
        <dbReference type="Proteomes" id="UP000000539"/>
    </source>
</evidence>
<dbReference type="Pfam" id="PF15494">
    <property type="entry name" value="SRCR_2"/>
    <property type="match status" value="1"/>
</dbReference>
<dbReference type="CDD" id="cd00190">
    <property type="entry name" value="Tryp_SPc"/>
    <property type="match status" value="1"/>
</dbReference>
<dbReference type="GO" id="GO:0005576">
    <property type="term" value="C:extracellular region"/>
    <property type="evidence" value="ECO:0007669"/>
    <property type="project" value="UniProtKB-SubCell"/>
</dbReference>
<dbReference type="InterPro" id="IPR017052">
    <property type="entry name" value="Corin"/>
</dbReference>
<evidence type="ECO:0000256" key="14">
    <source>
        <dbReference type="ARBA" id="ARBA00023180"/>
    </source>
</evidence>
<feature type="disulfide bond" evidence="17">
    <location>
        <begin position="708"/>
        <end position="720"/>
    </location>
</feature>
<dbReference type="SUPFAM" id="SSF57424">
    <property type="entry name" value="LDL receptor-like module"/>
    <property type="match status" value="7"/>
</dbReference>
<feature type="disulfide bond" evidence="16">
    <location>
        <begin position="582"/>
        <end position="623"/>
    </location>
</feature>
<feature type="disulfide bond" evidence="17">
    <location>
        <begin position="402"/>
        <end position="420"/>
    </location>
</feature>
<dbReference type="RefSeq" id="XP_025005817.2">
    <property type="nucleotide sequence ID" value="XM_025150049.2"/>
</dbReference>
<dbReference type="Gene3D" id="2.40.10.10">
    <property type="entry name" value="Trypsin-like serine proteases"/>
    <property type="match status" value="1"/>
</dbReference>
<evidence type="ECO:0000313" key="21">
    <source>
        <dbReference type="Ensembl" id="ENSGALP00010019131.1"/>
    </source>
</evidence>
<dbReference type="Gene3D" id="1.10.2000.10">
    <property type="entry name" value="Frizzled cysteine-rich domain"/>
    <property type="match status" value="2"/>
</dbReference>
<dbReference type="InterPro" id="IPR001190">
    <property type="entry name" value="SRCR"/>
</dbReference>
<sequence>MLSMQQFPALPAEEERYRQVLSARRVLGTDEDNVGDGCSQKLASAKFLRLLLLILIPCICALILLLVILLTFVGVLEKTCFYSNGSEVLTVNGDIETSSILLPNMVENDSKTNPTVGISTWTPSWTTTSLSQVSQMNTNSNMLRETLQENAFAPTSPASVLNPDLTNDAALSEDSKYSTQLFATTEGEPSWSTGSSFNITERMTTLPVLSPTHPSVSQKKQQKESACINITNSQCQMLPYNYTTLTSVLSIVKSTEMEKFLKFFSYLSRLSCYQHIMLFGCSLALPECISDGDDSRVLLPCRTFCEAAKEGCEPVLGMVNASWPEFLKCSQFHNQTENDTTARVCFSPHQEKGKQTLCGGEESFLCASGICIPGKLQCNGYNDCDDWSDEVHCNCSDDLFHCNTGKCLNYTFVCDGYDDCGDLSDEENCDCNPMTDHQCGDGRCITADWVCDGDHDCIDKSDEINCSCHSQGLVECKNGQCIPSAFKCDGDKDCKDGSDEENCSESQCEPITLELCMNLPYNYTSYPNYLGHRTQKEASVSWESSLFPALVQTNCYKYLMFFACTVLVPKCDPHTNQRIPPCRTLCVQSKERCESVLGIVGLQWPEDTDCTQFPDENSDNQTCLTPDEDVEECSPSHFKCRSGRCVLASRRCDGQADCEDDSDEDSCGCKERGLWECPLKKLCIKHTMICDGFPDCPDMMDEKNCSFCEKDELECANHECVPRELWCDGQADCSDTSDEWDCVTLSKNMNSLMFLTVHRSAADNHVCADEWQENLSQLACNQMGLGGPSKTVIVLEDGEMQHQKWLHLHSDWKSKNASTLHALLVNGQMCQSRSKVALLCTKEDCGHRPAARMNKRILGGRTSRPGRWPWQCSLQSEPSGHICGCVLIAKRWVLTVAHCFEGRENAAVWKVVFGISNLDHPSSFMQTRLVKSIILHPRYNRAVVDYDISIVQLDEEINETSYVRPVCLPSKEQLVQPDTYCYITGWGHMGNKMPFKLQEGEVRIISLEQCQSYFDMKTITSRMLCAGYESGTVDSCMGDSGGPLVCEQPAGRWTLFGLTSWGSVCFSKVLGPGVYSNVSHFIDWIEKQIYIHTFLLN</sequence>
<dbReference type="GeneTree" id="ENSGT00940000157103"/>
<dbReference type="FunFam" id="2.40.10.10:FF:000015">
    <property type="entry name" value="Atrial natriuretic peptide-converting enzyme"/>
    <property type="match status" value="1"/>
</dbReference>
<dbReference type="PANTHER" id="PTHR24252">
    <property type="entry name" value="ACROSIN-RELATED"/>
    <property type="match status" value="1"/>
</dbReference>
<dbReference type="InterPro" id="IPR001254">
    <property type="entry name" value="Trypsin_dom"/>
</dbReference>
<keyword evidence="5" id="KW-0645">Protease</keyword>
<dbReference type="InterPro" id="IPR036790">
    <property type="entry name" value="Frizzled_dom_sf"/>
</dbReference>
<evidence type="ECO:0000256" key="7">
    <source>
        <dbReference type="ARBA" id="ARBA00022737"/>
    </source>
</evidence>
<accession>A0A8V0YMH7</accession>
<keyword evidence="8" id="KW-0378">Hydrolase</keyword>
<dbReference type="Pfam" id="PF00089">
    <property type="entry name" value="Trypsin"/>
    <property type="match status" value="1"/>
</dbReference>
<feature type="disulfide bond" evidence="16">
    <location>
        <begin position="227"/>
        <end position="288"/>
    </location>
</feature>
<feature type="disulfide bond" evidence="16">
    <location>
        <begin position="235"/>
        <end position="281"/>
    </location>
</feature>
<feature type="disulfide bond" evidence="17">
    <location>
        <begin position="715"/>
        <end position="733"/>
    </location>
</feature>
<proteinExistence type="inferred from homology"/>
<dbReference type="GO" id="GO:0008217">
    <property type="term" value="P:regulation of blood pressure"/>
    <property type="evidence" value="ECO:0007669"/>
    <property type="project" value="InterPro"/>
</dbReference>
<feature type="active site" description="Charge relay system" evidence="15">
    <location>
        <position position="1040"/>
    </location>
</feature>
<dbReference type="PROSITE" id="PS01209">
    <property type="entry name" value="LDLRA_1"/>
    <property type="match status" value="2"/>
</dbReference>
<keyword evidence="11 18" id="KW-1133">Transmembrane helix</keyword>
<dbReference type="AlphaFoldDB" id="A0A8V0YMH7"/>
<dbReference type="PANTHER" id="PTHR24252:SF11">
    <property type="entry name" value="ATRIAL NATRIURETIC PEPTIDE-CONVERTING ENZYME ISOFORM X1"/>
    <property type="match status" value="1"/>
</dbReference>
<dbReference type="InterPro" id="IPR036772">
    <property type="entry name" value="SRCR-like_dom_sf"/>
</dbReference>
<feature type="transmembrane region" description="Helical" evidence="18">
    <location>
        <begin position="50"/>
        <end position="76"/>
    </location>
</feature>
<feature type="disulfide bond" evidence="17">
    <location>
        <begin position="727"/>
        <end position="742"/>
    </location>
</feature>
<dbReference type="SMART" id="SM00192">
    <property type="entry name" value="LDLa"/>
    <property type="match status" value="7"/>
</dbReference>
<keyword evidence="22" id="KW-1185">Reference proteome</keyword>
<dbReference type="Gene3D" id="4.10.1220.10">
    <property type="entry name" value="EGF-type module"/>
    <property type="match status" value="1"/>
</dbReference>
<feature type="disulfide bond" evidence="17">
    <location>
        <begin position="366"/>
        <end position="384"/>
    </location>
</feature>
<dbReference type="InterPro" id="IPR036055">
    <property type="entry name" value="LDL_receptor-like_sf"/>
</dbReference>
<dbReference type="InterPro" id="IPR020067">
    <property type="entry name" value="Frizzled_dom"/>
</dbReference>
<evidence type="ECO:0000256" key="11">
    <source>
        <dbReference type="ARBA" id="ARBA00022989"/>
    </source>
</evidence>
<feature type="disulfide bond" evidence="17">
    <location>
        <begin position="640"/>
        <end position="658"/>
    </location>
</feature>
<keyword evidence="12 18" id="KW-0472">Membrane</keyword>
<dbReference type="PRINTS" id="PR00261">
    <property type="entry name" value="LDLRECEPTOR"/>
</dbReference>
<feature type="disulfide bond" evidence="17">
    <location>
        <begin position="414"/>
        <end position="429"/>
    </location>
</feature>
<dbReference type="Pfam" id="PF01392">
    <property type="entry name" value="Fz"/>
    <property type="match status" value="2"/>
</dbReference>
<evidence type="ECO:0000256" key="6">
    <source>
        <dbReference type="ARBA" id="ARBA00022692"/>
    </source>
</evidence>
<dbReference type="CDD" id="cd07445">
    <property type="entry name" value="CRD_corin_1"/>
    <property type="match status" value="1"/>
</dbReference>
<dbReference type="Pfam" id="PF00057">
    <property type="entry name" value="Ldl_recept_a"/>
    <property type="match status" value="6"/>
</dbReference>
<dbReference type="InterPro" id="IPR009003">
    <property type="entry name" value="Peptidase_S1_PA"/>
</dbReference>
<dbReference type="SUPFAM" id="SSF50494">
    <property type="entry name" value="Trypsin-like serine proteases"/>
    <property type="match status" value="1"/>
</dbReference>
<evidence type="ECO:0000256" key="15">
    <source>
        <dbReference type="PIRSR" id="PIRSR036376-50"/>
    </source>
</evidence>
<reference evidence="21" key="1">
    <citation type="submission" date="2020-11" db="EMBL/GenBank/DDBJ databases">
        <title>Gallus gallus (Chicken) genome, bGalGal1, GRCg7b, maternal haplotype autosomes + Z &amp; W.</title>
        <authorList>
            <person name="Warren W."/>
            <person name="Formenti G."/>
            <person name="Fedrigo O."/>
            <person name="Haase B."/>
            <person name="Mountcastle J."/>
            <person name="Balacco J."/>
            <person name="Tracey A."/>
            <person name="Schneider V."/>
            <person name="Okimoto R."/>
            <person name="Cheng H."/>
            <person name="Hawken R."/>
            <person name="Howe K."/>
            <person name="Jarvis E.D."/>
        </authorList>
    </citation>
    <scope>NUCLEOTIDE SEQUENCE [LARGE SCALE GENOMIC DNA]</scope>
    <source>
        <strain evidence="21">Broiler</strain>
    </source>
</reference>
<protein>
    <submittedName>
        <fullName evidence="21">Corin, serine peptidase</fullName>
    </submittedName>
</protein>
<feature type="active site" description="Charge relay system" evidence="15">
    <location>
        <position position="898"/>
    </location>
</feature>
<evidence type="ECO:0000256" key="12">
    <source>
        <dbReference type="ARBA" id="ARBA00023136"/>
    </source>
</evidence>
<evidence type="ECO:0000256" key="3">
    <source>
        <dbReference type="ARBA" id="ARBA00009939"/>
    </source>
</evidence>
<evidence type="ECO:0000256" key="13">
    <source>
        <dbReference type="ARBA" id="ARBA00023157"/>
    </source>
</evidence>
<feature type="disulfide bond" evidence="16">
    <location>
        <begin position="555"/>
        <end position="593"/>
    </location>
</feature>
<feature type="disulfide bond" evidence="17">
    <location>
        <begin position="439"/>
        <end position="457"/>
    </location>
</feature>
<dbReference type="InterPro" id="IPR023415">
    <property type="entry name" value="LDLR_class-A_CS"/>
</dbReference>
<dbReference type="InterPro" id="IPR002172">
    <property type="entry name" value="LDrepeatLR_classA_rpt"/>
</dbReference>
<dbReference type="Proteomes" id="UP000000539">
    <property type="component" value="Chromosome 4"/>
</dbReference>
<dbReference type="InterPro" id="IPR041762">
    <property type="entry name" value="Corin_CRD_1"/>
</dbReference>
<comment type="caution">
    <text evidence="17">Lacks conserved residue(s) required for the propagation of feature annotation.</text>
</comment>
<feature type="disulfide bond" evidence="16">
    <location>
        <begin position="586"/>
        <end position="610"/>
    </location>
</feature>
<feature type="domain" description="FZ" evidence="19">
    <location>
        <begin position="503"/>
        <end position="626"/>
    </location>
</feature>
<dbReference type="CTD" id="10699"/>
<dbReference type="SUPFAM" id="SSF56487">
    <property type="entry name" value="SRCR-like"/>
    <property type="match status" value="1"/>
</dbReference>
<dbReference type="FunFam" id="4.10.400.10:FF:000103">
    <property type="entry name" value="Atrial natriuretic peptide-converting enzyme"/>
    <property type="match status" value="1"/>
</dbReference>
<feature type="domain" description="FZ" evidence="19">
    <location>
        <begin position="222"/>
        <end position="348"/>
    </location>
</feature>
<dbReference type="SMART" id="SM00063">
    <property type="entry name" value="FRI"/>
    <property type="match status" value="2"/>
</dbReference>
<keyword evidence="14" id="KW-0325">Glycoprotein</keyword>
<evidence type="ECO:0000256" key="2">
    <source>
        <dbReference type="ARBA" id="ARBA00004613"/>
    </source>
</evidence>
<feature type="disulfide bond" evidence="17">
    <location>
        <begin position="476"/>
        <end position="494"/>
    </location>
</feature>